<evidence type="ECO:0000256" key="1">
    <source>
        <dbReference type="SAM" id="MobiDB-lite"/>
    </source>
</evidence>
<dbReference type="Gramene" id="TuG1812G0100000253.01.T01">
    <property type="protein sequence ID" value="TuG1812G0100000253.01.T01.cds403711"/>
    <property type="gene ID" value="TuG1812G0100000253.01"/>
</dbReference>
<evidence type="ECO:0000313" key="2">
    <source>
        <dbReference type="EnsemblPlants" id="TuG1812G0100000253.01.T01.cds403711"/>
    </source>
</evidence>
<reference evidence="2" key="2">
    <citation type="submission" date="2018-03" db="EMBL/GenBank/DDBJ databases">
        <title>The Triticum urartu genome reveals the dynamic nature of wheat genome evolution.</title>
        <authorList>
            <person name="Ling H."/>
            <person name="Ma B."/>
            <person name="Shi X."/>
            <person name="Liu H."/>
            <person name="Dong L."/>
            <person name="Sun H."/>
            <person name="Cao Y."/>
            <person name="Gao Q."/>
            <person name="Zheng S."/>
            <person name="Li Y."/>
            <person name="Yu Y."/>
            <person name="Du H."/>
            <person name="Qi M."/>
            <person name="Li Y."/>
            <person name="Yu H."/>
            <person name="Cui Y."/>
            <person name="Wang N."/>
            <person name="Chen C."/>
            <person name="Wu H."/>
            <person name="Zhao Y."/>
            <person name="Zhang J."/>
            <person name="Li Y."/>
            <person name="Zhou W."/>
            <person name="Zhang B."/>
            <person name="Hu W."/>
            <person name="Eijk M."/>
            <person name="Tang J."/>
            <person name="Witsenboer H."/>
            <person name="Zhao S."/>
            <person name="Li Z."/>
            <person name="Zhang A."/>
            <person name="Wang D."/>
            <person name="Liang C."/>
        </authorList>
    </citation>
    <scope>NUCLEOTIDE SEQUENCE [LARGE SCALE GENOMIC DNA]</scope>
    <source>
        <strain evidence="2">cv. G1812</strain>
    </source>
</reference>
<reference evidence="2" key="3">
    <citation type="submission" date="2022-06" db="UniProtKB">
        <authorList>
            <consortium name="EnsemblPlants"/>
        </authorList>
    </citation>
    <scope>IDENTIFICATION</scope>
</reference>
<dbReference type="EnsemblPlants" id="TuG1812G0100000253.01.T01">
    <property type="protein sequence ID" value="TuG1812G0100000253.01.T01.cds403711"/>
    <property type="gene ID" value="TuG1812G0100000253.01"/>
</dbReference>
<proteinExistence type="predicted"/>
<reference evidence="3" key="1">
    <citation type="journal article" date="2013" name="Nature">
        <title>Draft genome of the wheat A-genome progenitor Triticum urartu.</title>
        <authorList>
            <person name="Ling H.Q."/>
            <person name="Zhao S."/>
            <person name="Liu D."/>
            <person name="Wang J."/>
            <person name="Sun H."/>
            <person name="Zhang C."/>
            <person name="Fan H."/>
            <person name="Li D."/>
            <person name="Dong L."/>
            <person name="Tao Y."/>
            <person name="Gao C."/>
            <person name="Wu H."/>
            <person name="Li Y."/>
            <person name="Cui Y."/>
            <person name="Guo X."/>
            <person name="Zheng S."/>
            <person name="Wang B."/>
            <person name="Yu K."/>
            <person name="Liang Q."/>
            <person name="Yang W."/>
            <person name="Lou X."/>
            <person name="Chen J."/>
            <person name="Feng M."/>
            <person name="Jian J."/>
            <person name="Zhang X."/>
            <person name="Luo G."/>
            <person name="Jiang Y."/>
            <person name="Liu J."/>
            <person name="Wang Z."/>
            <person name="Sha Y."/>
            <person name="Zhang B."/>
            <person name="Wu H."/>
            <person name="Tang D."/>
            <person name="Shen Q."/>
            <person name="Xue P."/>
            <person name="Zou S."/>
            <person name="Wang X."/>
            <person name="Liu X."/>
            <person name="Wang F."/>
            <person name="Yang Y."/>
            <person name="An X."/>
            <person name="Dong Z."/>
            <person name="Zhang K."/>
            <person name="Zhang X."/>
            <person name="Luo M.C."/>
            <person name="Dvorak J."/>
            <person name="Tong Y."/>
            <person name="Wang J."/>
            <person name="Yang H."/>
            <person name="Li Z."/>
            <person name="Wang D."/>
            <person name="Zhang A."/>
            <person name="Wang J."/>
        </authorList>
    </citation>
    <scope>NUCLEOTIDE SEQUENCE</scope>
    <source>
        <strain evidence="3">cv. G1812</strain>
    </source>
</reference>
<feature type="compositionally biased region" description="Low complexity" evidence="1">
    <location>
        <begin position="86"/>
        <end position="97"/>
    </location>
</feature>
<protein>
    <submittedName>
        <fullName evidence="2">Uncharacterized protein</fullName>
    </submittedName>
</protein>
<accession>A0A8R7P540</accession>
<organism evidence="2 3">
    <name type="scientific">Triticum urartu</name>
    <name type="common">Red wild einkorn</name>
    <name type="synonym">Crithodium urartu</name>
    <dbReference type="NCBI Taxonomy" id="4572"/>
    <lineage>
        <taxon>Eukaryota</taxon>
        <taxon>Viridiplantae</taxon>
        <taxon>Streptophyta</taxon>
        <taxon>Embryophyta</taxon>
        <taxon>Tracheophyta</taxon>
        <taxon>Spermatophyta</taxon>
        <taxon>Magnoliopsida</taxon>
        <taxon>Liliopsida</taxon>
        <taxon>Poales</taxon>
        <taxon>Poaceae</taxon>
        <taxon>BOP clade</taxon>
        <taxon>Pooideae</taxon>
        <taxon>Triticodae</taxon>
        <taxon>Triticeae</taxon>
        <taxon>Triticinae</taxon>
        <taxon>Triticum</taxon>
    </lineage>
</organism>
<dbReference type="AlphaFoldDB" id="A0A8R7P540"/>
<feature type="region of interest" description="Disordered" evidence="1">
    <location>
        <begin position="1"/>
        <end position="105"/>
    </location>
</feature>
<name>A0A8R7P540_TRIUA</name>
<dbReference type="Proteomes" id="UP000015106">
    <property type="component" value="Chromosome 1"/>
</dbReference>
<keyword evidence="3" id="KW-1185">Reference proteome</keyword>
<sequence>MASKASAGRQPQPPESQSPRPSLADRKTSSEYTITRQRKASSPAHACQQQQVISPRPLLPGSACRKPMTGSTPGLRSPRLGRRSFARQPSPAAASRSCTRRTCWI</sequence>
<evidence type="ECO:0000313" key="3">
    <source>
        <dbReference type="Proteomes" id="UP000015106"/>
    </source>
</evidence>